<evidence type="ECO:0000256" key="1">
    <source>
        <dbReference type="SAM" id="Phobius"/>
    </source>
</evidence>
<dbReference type="Proteomes" id="UP001597493">
    <property type="component" value="Unassembled WGS sequence"/>
</dbReference>
<proteinExistence type="predicted"/>
<dbReference type="PROSITE" id="PS51257">
    <property type="entry name" value="PROKAR_LIPOPROTEIN"/>
    <property type="match status" value="1"/>
</dbReference>
<organism evidence="3 4">
    <name type="scientific">Paenibacillus thailandensis</name>
    <dbReference type="NCBI Taxonomy" id="393250"/>
    <lineage>
        <taxon>Bacteria</taxon>
        <taxon>Bacillati</taxon>
        <taxon>Bacillota</taxon>
        <taxon>Bacilli</taxon>
        <taxon>Bacillales</taxon>
        <taxon>Paenibacillaceae</taxon>
        <taxon>Paenibacillus</taxon>
    </lineage>
</organism>
<feature type="domain" description="SGNH hydrolase-type esterase" evidence="2">
    <location>
        <begin position="73"/>
        <end position="267"/>
    </location>
</feature>
<evidence type="ECO:0000313" key="4">
    <source>
        <dbReference type="Proteomes" id="UP001597493"/>
    </source>
</evidence>
<dbReference type="PANTHER" id="PTHR30383">
    <property type="entry name" value="THIOESTERASE 1/PROTEASE 1/LYSOPHOSPHOLIPASE L1"/>
    <property type="match status" value="1"/>
</dbReference>
<dbReference type="InterPro" id="IPR013830">
    <property type="entry name" value="SGNH_hydro"/>
</dbReference>
<dbReference type="Pfam" id="PF13472">
    <property type="entry name" value="Lipase_GDSL_2"/>
    <property type="match status" value="1"/>
</dbReference>
<comment type="caution">
    <text evidence="3">The sequence shown here is derived from an EMBL/GenBank/DDBJ whole genome shotgun (WGS) entry which is preliminary data.</text>
</comment>
<dbReference type="RefSeq" id="WP_379270307.1">
    <property type="nucleotide sequence ID" value="NZ_JBHUGT010000029.1"/>
</dbReference>
<gene>
    <name evidence="3" type="ORF">ACFSW5_04975</name>
</gene>
<dbReference type="Gene3D" id="3.40.50.1110">
    <property type="entry name" value="SGNH hydrolase"/>
    <property type="match status" value="1"/>
</dbReference>
<evidence type="ECO:0000259" key="2">
    <source>
        <dbReference type="Pfam" id="PF13472"/>
    </source>
</evidence>
<keyword evidence="1" id="KW-1133">Transmembrane helix</keyword>
<keyword evidence="1" id="KW-0472">Membrane</keyword>
<sequence length="283" mass="30888">MRHKRSHSRSLWISIGAVSCCASLLLLYGFGYAAFTLLYPSHMTHSSPAATPAGKQREPVYALAGAHELRVTAIGDSLTKGTGDASGEGFVKQAIGKLQEETGKPVKLVNNLGIRGQRADQLAERIQTAGYRYAIKRANVIMLSIGGNDLFAAARESMKGNGSRDSAVSASIPDRLPEGLDGLGRVLKAIHELNPDAQVVYIGLYNPFYDVERLRAGSMRVTEWNAEAYRMLSQYENMQMIPVFDLFEGNIGSYLSSDHFHPNHEGYGRIAERIVQSLNAEGA</sequence>
<reference evidence="4" key="1">
    <citation type="journal article" date="2019" name="Int. J. Syst. Evol. Microbiol.">
        <title>The Global Catalogue of Microorganisms (GCM) 10K type strain sequencing project: providing services to taxonomists for standard genome sequencing and annotation.</title>
        <authorList>
            <consortium name="The Broad Institute Genomics Platform"/>
            <consortium name="The Broad Institute Genome Sequencing Center for Infectious Disease"/>
            <person name="Wu L."/>
            <person name="Ma J."/>
        </authorList>
    </citation>
    <scope>NUCLEOTIDE SEQUENCE [LARGE SCALE GENOMIC DNA]</scope>
    <source>
        <strain evidence="4">TISTR 1827</strain>
    </source>
</reference>
<name>A0ABW5QT56_9BACL</name>
<dbReference type="SUPFAM" id="SSF52266">
    <property type="entry name" value="SGNH hydrolase"/>
    <property type="match status" value="1"/>
</dbReference>
<dbReference type="PANTHER" id="PTHR30383:SF27">
    <property type="entry name" value="SPORE GERMINATION LIPASE LIPC"/>
    <property type="match status" value="1"/>
</dbReference>
<feature type="transmembrane region" description="Helical" evidence="1">
    <location>
        <begin position="12"/>
        <end position="39"/>
    </location>
</feature>
<keyword evidence="4" id="KW-1185">Reference proteome</keyword>
<dbReference type="EMBL" id="JBHUMY010000006">
    <property type="protein sequence ID" value="MFD2659616.1"/>
    <property type="molecule type" value="Genomic_DNA"/>
</dbReference>
<keyword evidence="1" id="KW-0812">Transmembrane</keyword>
<dbReference type="InterPro" id="IPR036514">
    <property type="entry name" value="SGNH_hydro_sf"/>
</dbReference>
<dbReference type="InterPro" id="IPR051532">
    <property type="entry name" value="Ester_Hydrolysis_Enzymes"/>
</dbReference>
<accession>A0ABW5QT56</accession>
<protein>
    <submittedName>
        <fullName evidence="3">GDSL-type esterase/lipase family protein</fullName>
    </submittedName>
</protein>
<evidence type="ECO:0000313" key="3">
    <source>
        <dbReference type="EMBL" id="MFD2659616.1"/>
    </source>
</evidence>